<gene>
    <name evidence="1" type="ORF">MA4_82I11.24</name>
</gene>
<dbReference type="GO" id="GO:0005886">
    <property type="term" value="C:plasma membrane"/>
    <property type="evidence" value="ECO:0007669"/>
    <property type="project" value="TreeGrafter"/>
</dbReference>
<dbReference type="GO" id="GO:0009626">
    <property type="term" value="P:plant-type hypersensitive response"/>
    <property type="evidence" value="ECO:0007669"/>
    <property type="project" value="TreeGrafter"/>
</dbReference>
<dbReference type="PANTHER" id="PTHR33199:SF3">
    <property type="entry name" value="MACPF DOMAIN-CONTAINING PROTEIN CAD1"/>
    <property type="match status" value="1"/>
</dbReference>
<dbReference type="InterPro" id="IPR044663">
    <property type="entry name" value="CAD1/NSL1-like"/>
</dbReference>
<accession>Q1ENV4</accession>
<dbReference type="GO" id="GO:2000031">
    <property type="term" value="P:regulation of salicylic acid mediated signaling pathway"/>
    <property type="evidence" value="ECO:0007669"/>
    <property type="project" value="InterPro"/>
</dbReference>
<dbReference type="AlphaFoldDB" id="Q1ENV4"/>
<sequence>MHESSLAGRSGPTETWNASAASIEASTRKQILLVRPYRGSHSLSFRSDQWEIVNFADWIRTTKPSRDVHRSEGAMGCVVGHLFVRTGQLLILLRKRVLFILFLTIPAVKKSTPSALHRNQSPFSLSLARLAAPIPFPRRRSPFFPNLSFAVSSLALSLGRTKLVPFQEGGWRGGRGRGEGGAVRMERARAAAAAGGSDALIATLTNAVQALGRGFDVTSDARLLYCKGAPGSRLVLLDDTRTRSLVIADDGGSGSSIGQIVLPDVLLDVKICRERDRREPSRVCNFQQAVLMERTAISDKLFTLSVGDRWHWNFCCGCCCTNLLPWIIHSGLQKTDDCRDSLWWV</sequence>
<organism evidence="1">
    <name type="scientific">Musa acuminata</name>
    <name type="common">Banana</name>
    <name type="synonym">Musa cavendishii</name>
    <dbReference type="NCBI Taxonomy" id="4641"/>
    <lineage>
        <taxon>Eukaryota</taxon>
        <taxon>Viridiplantae</taxon>
        <taxon>Streptophyta</taxon>
        <taxon>Embryophyta</taxon>
        <taxon>Tracheophyta</taxon>
        <taxon>Spermatophyta</taxon>
        <taxon>Magnoliopsida</taxon>
        <taxon>Liliopsida</taxon>
        <taxon>Zingiberales</taxon>
        <taxon>Musaceae</taxon>
        <taxon>Musa</taxon>
    </lineage>
</organism>
<proteinExistence type="predicted"/>
<evidence type="ECO:0000313" key="1">
    <source>
        <dbReference type="EMBL" id="ABF72032.1"/>
    </source>
</evidence>
<reference evidence="1" key="1">
    <citation type="submission" date="2006-05" db="EMBL/GenBank/DDBJ databases">
        <authorList>
            <person name="Town C.D."/>
            <person name="Ronning C.M."/>
            <person name="Cheung F."/>
            <person name="Haas B.J."/>
            <person name="Althoff R."/>
            <person name="Arbogast T."/>
            <person name="Hine E."/>
            <person name="Piffanelli P."/>
            <person name="Tallon L.J."/>
        </authorList>
    </citation>
    <scope>NUCLEOTIDE SEQUENCE</scope>
</reference>
<protein>
    <submittedName>
        <fullName evidence="1">Uncharacterized protein</fullName>
    </submittedName>
</protein>
<dbReference type="PANTHER" id="PTHR33199">
    <property type="entry name" value="MACPF DOMAIN-CONTAINING PROTEIN CAD1"/>
    <property type="match status" value="1"/>
</dbReference>
<name>Q1ENV4_MUSAC</name>
<dbReference type="EMBL" id="AC186955">
    <property type="protein sequence ID" value="ABF72032.1"/>
    <property type="molecule type" value="Genomic_DNA"/>
</dbReference>